<evidence type="ECO:0000313" key="6">
    <source>
        <dbReference type="Proteomes" id="UP000180280"/>
    </source>
</evidence>
<dbReference type="AlphaFoldDB" id="A0A1S1WW51"/>
<organism evidence="3 5">
    <name type="scientific">Chromobacterium sphagni</name>
    <dbReference type="NCBI Taxonomy" id="1903179"/>
    <lineage>
        <taxon>Bacteria</taxon>
        <taxon>Pseudomonadati</taxon>
        <taxon>Pseudomonadota</taxon>
        <taxon>Betaproteobacteria</taxon>
        <taxon>Neisseriales</taxon>
        <taxon>Chromobacteriaceae</taxon>
        <taxon>Chromobacterium</taxon>
    </lineage>
</organism>
<dbReference type="STRING" id="1903179.BI347_17070"/>
<keyword evidence="6" id="KW-1185">Reference proteome</keyword>
<proteinExistence type="predicted"/>
<sequence>MSESSGGHSHGHAPHRPHSHQHLTPATLRAPLSLLAMSAGQRLALALLPLAALWLLVWWALQELA</sequence>
<evidence type="ECO:0000313" key="5">
    <source>
        <dbReference type="Proteomes" id="UP000180088"/>
    </source>
</evidence>
<protein>
    <submittedName>
        <fullName evidence="3">Uncharacterized protein</fullName>
    </submittedName>
</protein>
<keyword evidence="2" id="KW-0472">Membrane</keyword>
<keyword evidence="2" id="KW-1133">Transmembrane helix</keyword>
<keyword evidence="2" id="KW-0812">Transmembrane</keyword>
<feature type="transmembrane region" description="Helical" evidence="2">
    <location>
        <begin position="43"/>
        <end position="61"/>
    </location>
</feature>
<comment type="caution">
    <text evidence="3">The sequence shown here is derived from an EMBL/GenBank/DDBJ whole genome shotgun (WGS) entry which is preliminary data.</text>
</comment>
<evidence type="ECO:0000313" key="3">
    <source>
        <dbReference type="EMBL" id="OHX11386.1"/>
    </source>
</evidence>
<dbReference type="RefSeq" id="WP_071113971.1">
    <property type="nucleotide sequence ID" value="NZ_MKCS01000002.1"/>
</dbReference>
<dbReference type="EMBL" id="MKCT01000050">
    <property type="protein sequence ID" value="OHX18939.1"/>
    <property type="molecule type" value="Genomic_DNA"/>
</dbReference>
<evidence type="ECO:0000313" key="4">
    <source>
        <dbReference type="EMBL" id="OHX18939.1"/>
    </source>
</evidence>
<evidence type="ECO:0000256" key="2">
    <source>
        <dbReference type="SAM" id="Phobius"/>
    </source>
</evidence>
<gene>
    <name evidence="4" type="ORF">BI344_09930</name>
    <name evidence="3" type="ORF">BI347_17070</name>
</gene>
<feature type="compositionally biased region" description="Basic residues" evidence="1">
    <location>
        <begin position="9"/>
        <end position="21"/>
    </location>
</feature>
<accession>A0A1S1WW51</accession>
<dbReference type="EMBL" id="MKCS01000002">
    <property type="protein sequence ID" value="OHX11386.1"/>
    <property type="molecule type" value="Genomic_DNA"/>
</dbReference>
<dbReference type="Proteomes" id="UP000180088">
    <property type="component" value="Unassembled WGS sequence"/>
</dbReference>
<reference evidence="5 6" key="1">
    <citation type="submission" date="2016-09" db="EMBL/GenBank/DDBJ databases">
        <title>Chromobacterium muskegensis sp. nov., an insecticidal bacterium isolated from Sphagnum bogs.</title>
        <authorList>
            <person name="Sparks M.E."/>
            <person name="Blackburn M.B."/>
            <person name="Gundersen-Rindal D.E."/>
            <person name="Mitchell A."/>
            <person name="Farrar R."/>
            <person name="Kuhar D."/>
        </authorList>
    </citation>
    <scope>NUCLEOTIDE SEQUENCE [LARGE SCALE GENOMIC DNA]</scope>
    <source>
        <strain evidence="4 6">14B-1</strain>
        <strain evidence="3 5">37-2</strain>
    </source>
</reference>
<feature type="region of interest" description="Disordered" evidence="1">
    <location>
        <begin position="1"/>
        <end position="23"/>
    </location>
</feature>
<evidence type="ECO:0000256" key="1">
    <source>
        <dbReference type="SAM" id="MobiDB-lite"/>
    </source>
</evidence>
<dbReference type="Proteomes" id="UP000180280">
    <property type="component" value="Unassembled WGS sequence"/>
</dbReference>
<name>A0A1S1WW51_9NEIS</name>